<reference evidence="3" key="1">
    <citation type="journal article" date="2018" name="Curr. Microbiol.">
        <title>Cellulosimicrobium arenosum sp. nov., Isolated from Marine Sediment Sand.</title>
        <authorList>
            <person name="Oh M."/>
            <person name="Kim J.H."/>
            <person name="Yoon J.H."/>
            <person name="Schumann P."/>
            <person name="Kim W."/>
        </authorList>
    </citation>
    <scope>NUCLEOTIDE SEQUENCE</scope>
    <source>
        <strain evidence="3">KCTC 49039</strain>
    </source>
</reference>
<dbReference type="RefSeq" id="WP_191828540.1">
    <property type="nucleotide sequence ID" value="NZ_JACYHB010000005.1"/>
</dbReference>
<dbReference type="Pfam" id="PF00535">
    <property type="entry name" value="Glycos_transf_2"/>
    <property type="match status" value="1"/>
</dbReference>
<dbReference type="SUPFAM" id="SSF53448">
    <property type="entry name" value="Nucleotide-diphospho-sugar transferases"/>
    <property type="match status" value="1"/>
</dbReference>
<reference evidence="3" key="2">
    <citation type="submission" date="2020-09" db="EMBL/GenBank/DDBJ databases">
        <authorList>
            <person name="Yu Y."/>
        </authorList>
    </citation>
    <scope>NUCLEOTIDE SEQUENCE</scope>
    <source>
        <strain evidence="3">KCTC 49039</strain>
    </source>
</reference>
<keyword evidence="4" id="KW-1185">Reference proteome</keyword>
<dbReference type="AlphaFoldDB" id="A0A927G9U6"/>
<comment type="caution">
    <text evidence="3">The sequence shown here is derived from an EMBL/GenBank/DDBJ whole genome shotgun (WGS) entry which is preliminary data.</text>
</comment>
<evidence type="ECO:0000256" key="1">
    <source>
        <dbReference type="ARBA" id="ARBA00006739"/>
    </source>
</evidence>
<dbReference type="Proteomes" id="UP000610846">
    <property type="component" value="Unassembled WGS sequence"/>
</dbReference>
<dbReference type="InterPro" id="IPR050256">
    <property type="entry name" value="Glycosyltransferase_2"/>
</dbReference>
<dbReference type="PANTHER" id="PTHR48090">
    <property type="entry name" value="UNDECAPRENYL-PHOSPHATE 4-DEOXY-4-FORMAMIDO-L-ARABINOSE TRANSFERASE-RELATED"/>
    <property type="match status" value="1"/>
</dbReference>
<organism evidence="3 4">
    <name type="scientific">Cellulosimicrobium arenosum</name>
    <dbReference type="NCBI Taxonomy" id="2708133"/>
    <lineage>
        <taxon>Bacteria</taxon>
        <taxon>Bacillati</taxon>
        <taxon>Actinomycetota</taxon>
        <taxon>Actinomycetes</taxon>
        <taxon>Micrococcales</taxon>
        <taxon>Promicromonosporaceae</taxon>
        <taxon>Cellulosimicrobium</taxon>
    </lineage>
</organism>
<sequence>MSGVDVSVVVCTRNRAARLGRTLASVRLALDLAEEAGLATELVVVDNGSDDGTAEVVSTLAAQDARLRYVHEPVAGIGRARNAGARAATGAIVAYTDDDVVVPPHWLLAVTAPIRSGTADVVAGGVRMADDLERPWMTDELRASYYAHVPEPPEISPCPMGANMAVARTVLDRLAFDPMLGTPRYPGSEDVVLYVQALEAGFRVRGVPDATVLHHFAPDRLDATRLGTQAEGYGRCDAFLYHHWLHTRLRGQRARVGAHRAQLVLRRATARDGFDERLLRARRELAFHREMLRLRGTPRRYDERGLDLHAEAER</sequence>
<dbReference type="InterPro" id="IPR001173">
    <property type="entry name" value="Glyco_trans_2-like"/>
</dbReference>
<dbReference type="Gene3D" id="3.90.550.10">
    <property type="entry name" value="Spore Coat Polysaccharide Biosynthesis Protein SpsA, Chain A"/>
    <property type="match status" value="1"/>
</dbReference>
<feature type="domain" description="Glycosyltransferase 2-like" evidence="2">
    <location>
        <begin position="7"/>
        <end position="173"/>
    </location>
</feature>
<proteinExistence type="inferred from homology"/>
<comment type="similarity">
    <text evidence="1">Belongs to the glycosyltransferase 2 family.</text>
</comment>
<accession>A0A927G9U6</accession>
<dbReference type="PANTHER" id="PTHR48090:SF6">
    <property type="entry name" value="SLR5056 PROTEIN"/>
    <property type="match status" value="1"/>
</dbReference>
<evidence type="ECO:0000259" key="2">
    <source>
        <dbReference type="Pfam" id="PF00535"/>
    </source>
</evidence>
<gene>
    <name evidence="3" type="ORF">IF651_07730</name>
</gene>
<protein>
    <submittedName>
        <fullName evidence="3">Glycosyltransferase family 2 protein</fullName>
    </submittedName>
</protein>
<evidence type="ECO:0000313" key="4">
    <source>
        <dbReference type="Proteomes" id="UP000610846"/>
    </source>
</evidence>
<dbReference type="CDD" id="cd00761">
    <property type="entry name" value="Glyco_tranf_GTA_type"/>
    <property type="match status" value="1"/>
</dbReference>
<dbReference type="InterPro" id="IPR029044">
    <property type="entry name" value="Nucleotide-diphossugar_trans"/>
</dbReference>
<evidence type="ECO:0000313" key="3">
    <source>
        <dbReference type="EMBL" id="MBD8078945.1"/>
    </source>
</evidence>
<name>A0A927G9U6_9MICO</name>
<dbReference type="EMBL" id="JACYHB010000005">
    <property type="protein sequence ID" value="MBD8078945.1"/>
    <property type="molecule type" value="Genomic_DNA"/>
</dbReference>